<name>A0A917I0H1_9FLAO</name>
<dbReference type="Pfam" id="PF00534">
    <property type="entry name" value="Glycos_transf_1"/>
    <property type="match status" value="1"/>
</dbReference>
<gene>
    <name evidence="3" type="ORF">GCM10011416_17280</name>
</gene>
<dbReference type="Proteomes" id="UP000633278">
    <property type="component" value="Unassembled WGS sequence"/>
</dbReference>
<keyword evidence="4" id="KW-1185">Reference proteome</keyword>
<proteinExistence type="predicted"/>
<protein>
    <submittedName>
        <fullName evidence="3">Glycosyl transferase</fullName>
    </submittedName>
</protein>
<dbReference type="PANTHER" id="PTHR12526">
    <property type="entry name" value="GLYCOSYLTRANSFERASE"/>
    <property type="match status" value="1"/>
</dbReference>
<dbReference type="RefSeq" id="WP_188598922.1">
    <property type="nucleotide sequence ID" value="NZ_BMJW01000002.1"/>
</dbReference>
<dbReference type="InterPro" id="IPR001296">
    <property type="entry name" value="Glyco_trans_1"/>
</dbReference>
<dbReference type="AlphaFoldDB" id="A0A917I0H1"/>
<reference evidence="3" key="1">
    <citation type="journal article" date="2014" name="Int. J. Syst. Evol. Microbiol.">
        <title>Complete genome sequence of Corynebacterium casei LMG S-19264T (=DSM 44701T), isolated from a smear-ripened cheese.</title>
        <authorList>
            <consortium name="US DOE Joint Genome Institute (JGI-PGF)"/>
            <person name="Walter F."/>
            <person name="Albersmeier A."/>
            <person name="Kalinowski J."/>
            <person name="Ruckert C."/>
        </authorList>
    </citation>
    <scope>NUCLEOTIDE SEQUENCE</scope>
    <source>
        <strain evidence="3">CGMCC 1.15763</strain>
    </source>
</reference>
<feature type="domain" description="Glycosyltransferase subfamily 4-like N-terminal" evidence="2">
    <location>
        <begin position="16"/>
        <end position="117"/>
    </location>
</feature>
<comment type="caution">
    <text evidence="3">The sequence shown here is derived from an EMBL/GenBank/DDBJ whole genome shotgun (WGS) entry which is preliminary data.</text>
</comment>
<organism evidence="3 4">
    <name type="scientific">Polaribacter pacificus</name>
    <dbReference type="NCBI Taxonomy" id="1775173"/>
    <lineage>
        <taxon>Bacteria</taxon>
        <taxon>Pseudomonadati</taxon>
        <taxon>Bacteroidota</taxon>
        <taxon>Flavobacteriia</taxon>
        <taxon>Flavobacteriales</taxon>
        <taxon>Flavobacteriaceae</taxon>
    </lineage>
</organism>
<dbReference type="Gene3D" id="3.40.50.2000">
    <property type="entry name" value="Glycogen Phosphorylase B"/>
    <property type="match status" value="2"/>
</dbReference>
<dbReference type="SUPFAM" id="SSF53756">
    <property type="entry name" value="UDP-Glycosyltransferase/glycogen phosphorylase"/>
    <property type="match status" value="1"/>
</dbReference>
<evidence type="ECO:0000259" key="2">
    <source>
        <dbReference type="Pfam" id="PF13439"/>
    </source>
</evidence>
<accession>A0A917I0H1</accession>
<evidence type="ECO:0000259" key="1">
    <source>
        <dbReference type="Pfam" id="PF00534"/>
    </source>
</evidence>
<dbReference type="GO" id="GO:0016757">
    <property type="term" value="F:glycosyltransferase activity"/>
    <property type="evidence" value="ECO:0007669"/>
    <property type="project" value="InterPro"/>
</dbReference>
<evidence type="ECO:0000313" key="3">
    <source>
        <dbReference type="EMBL" id="GGG99504.1"/>
    </source>
</evidence>
<dbReference type="Pfam" id="PF13439">
    <property type="entry name" value="Glyco_transf_4"/>
    <property type="match status" value="1"/>
</dbReference>
<dbReference type="EMBL" id="BMJW01000002">
    <property type="protein sequence ID" value="GGG99504.1"/>
    <property type="molecule type" value="Genomic_DNA"/>
</dbReference>
<dbReference type="CDD" id="cd03811">
    <property type="entry name" value="GT4_GT28_WabH-like"/>
    <property type="match status" value="1"/>
</dbReference>
<reference evidence="3" key="2">
    <citation type="submission" date="2020-09" db="EMBL/GenBank/DDBJ databases">
        <authorList>
            <person name="Sun Q."/>
            <person name="Zhou Y."/>
        </authorList>
    </citation>
    <scope>NUCLEOTIDE SEQUENCE</scope>
    <source>
        <strain evidence="3">CGMCC 1.15763</strain>
    </source>
</reference>
<feature type="domain" description="Glycosyl transferase family 1" evidence="1">
    <location>
        <begin position="175"/>
        <end position="331"/>
    </location>
</feature>
<evidence type="ECO:0000313" key="4">
    <source>
        <dbReference type="Proteomes" id="UP000633278"/>
    </source>
</evidence>
<dbReference type="InterPro" id="IPR028098">
    <property type="entry name" value="Glyco_trans_4-like_N"/>
</dbReference>
<sequence length="357" mass="40568">MNKIAVIQIIDSLSAGGAEVLAVNIANELAKNDDVHSYLCTTREEGILKKQLSDKVSYLFLKRKKTIDLSSIYTLRRFIKKNNIQIIHAHSSSLLIAVFVKLSFPKIKIVWHDHYGKNLSKRPLFPVKQASFFINHIFAVNYQLLSWDSKNLFCKKITVLNNFPSFNNENLQTNLFGNHGKRIVCMAAFRPQKDHINLLEAFRIFNEDYPDWSLHLIGNDHEDAYSLMLKNYIKINNLVNKVYIYGVKSDIKHILSQASLGVLSSKSEGLPIALLEYGLAHLPVLVTDVGACSLVVKKKEALVPPENSELFAKSLVKLISNQGLLNEVADNLSKEVNKKYNKKSIIKEVIRVYKIYV</sequence>
<keyword evidence="3" id="KW-0808">Transferase</keyword>